<dbReference type="PANTHER" id="PTHR43662">
    <property type="match status" value="1"/>
</dbReference>
<dbReference type="EMBL" id="PDLM01000001">
    <property type="protein sequence ID" value="RDW88043.1"/>
    <property type="molecule type" value="Genomic_DNA"/>
</dbReference>
<feature type="region of interest" description="Disordered" evidence="1">
    <location>
        <begin position="635"/>
        <end position="661"/>
    </location>
</feature>
<evidence type="ECO:0000256" key="1">
    <source>
        <dbReference type="SAM" id="MobiDB-lite"/>
    </source>
</evidence>
<dbReference type="AlphaFoldDB" id="A0A3D8SNY1"/>
<keyword evidence="2" id="KW-0732">Signal</keyword>
<feature type="compositionally biased region" description="Low complexity" evidence="1">
    <location>
        <begin position="504"/>
        <end position="521"/>
    </location>
</feature>
<feature type="region of interest" description="Disordered" evidence="1">
    <location>
        <begin position="487"/>
        <end position="523"/>
    </location>
</feature>
<feature type="domain" description="WSC" evidence="3">
    <location>
        <begin position="535"/>
        <end position="630"/>
    </location>
</feature>
<dbReference type="Proteomes" id="UP000256645">
    <property type="component" value="Unassembled WGS sequence"/>
</dbReference>
<dbReference type="Pfam" id="PF01822">
    <property type="entry name" value="WSC"/>
    <property type="match status" value="1"/>
</dbReference>
<feature type="compositionally biased region" description="Basic and acidic residues" evidence="1">
    <location>
        <begin position="638"/>
        <end position="648"/>
    </location>
</feature>
<name>A0A3D8SNY1_9HELO</name>
<organism evidence="4 5">
    <name type="scientific">Coleophoma cylindrospora</name>
    <dbReference type="NCBI Taxonomy" id="1849047"/>
    <lineage>
        <taxon>Eukaryota</taxon>
        <taxon>Fungi</taxon>
        <taxon>Dikarya</taxon>
        <taxon>Ascomycota</taxon>
        <taxon>Pezizomycotina</taxon>
        <taxon>Leotiomycetes</taxon>
        <taxon>Helotiales</taxon>
        <taxon>Dermateaceae</taxon>
        <taxon>Coleophoma</taxon>
    </lineage>
</organism>
<protein>
    <recommendedName>
        <fullName evidence="3">WSC domain-containing protein</fullName>
    </recommendedName>
</protein>
<reference evidence="4 5" key="1">
    <citation type="journal article" date="2018" name="IMA Fungus">
        <title>IMA Genome-F 9: Draft genome sequence of Annulohypoxylon stygium, Aspergillus mulundensis, Berkeleyomyces basicola (syn. Thielaviopsis basicola), Ceratocystis smalleyi, two Cercospora beticola strains, Coleophoma cylindrospora, Fusarium fracticaudum, Phialophora cf. hyalina, and Morchella septimelata.</title>
        <authorList>
            <person name="Wingfield B.D."/>
            <person name="Bills G.F."/>
            <person name="Dong Y."/>
            <person name="Huang W."/>
            <person name="Nel W.J."/>
            <person name="Swalarsk-Parry B.S."/>
            <person name="Vaghefi N."/>
            <person name="Wilken P.M."/>
            <person name="An Z."/>
            <person name="de Beer Z.W."/>
            <person name="De Vos L."/>
            <person name="Chen L."/>
            <person name="Duong T.A."/>
            <person name="Gao Y."/>
            <person name="Hammerbacher A."/>
            <person name="Kikkert J.R."/>
            <person name="Li Y."/>
            <person name="Li H."/>
            <person name="Li K."/>
            <person name="Li Q."/>
            <person name="Liu X."/>
            <person name="Ma X."/>
            <person name="Naidoo K."/>
            <person name="Pethybridge S.J."/>
            <person name="Sun J."/>
            <person name="Steenkamp E.T."/>
            <person name="van der Nest M.A."/>
            <person name="van Wyk S."/>
            <person name="Wingfield M.J."/>
            <person name="Xiong C."/>
            <person name="Yue Q."/>
            <person name="Zhang X."/>
        </authorList>
    </citation>
    <scope>NUCLEOTIDE SEQUENCE [LARGE SCALE GENOMIC DNA]</scope>
    <source>
        <strain evidence="4 5">BP6252</strain>
    </source>
</reference>
<dbReference type="Pfam" id="PF09362">
    <property type="entry name" value="DUF1996"/>
    <property type="match status" value="1"/>
</dbReference>
<keyword evidence="5" id="KW-1185">Reference proteome</keyword>
<accession>A0A3D8SNY1</accession>
<comment type="caution">
    <text evidence="4">The sequence shown here is derived from an EMBL/GenBank/DDBJ whole genome shotgun (WGS) entry which is preliminary data.</text>
</comment>
<evidence type="ECO:0000313" key="4">
    <source>
        <dbReference type="EMBL" id="RDW88043.1"/>
    </source>
</evidence>
<feature type="compositionally biased region" description="Basic residues" evidence="1">
    <location>
        <begin position="649"/>
        <end position="661"/>
    </location>
</feature>
<feature type="compositionally biased region" description="Acidic residues" evidence="1">
    <location>
        <begin position="494"/>
        <end position="503"/>
    </location>
</feature>
<dbReference type="InterPro" id="IPR002889">
    <property type="entry name" value="WSC_carb-bd"/>
</dbReference>
<dbReference type="InterPro" id="IPR018535">
    <property type="entry name" value="DUF1996"/>
</dbReference>
<dbReference type="OrthoDB" id="74764at2759"/>
<dbReference type="SMART" id="SM00321">
    <property type="entry name" value="WSC"/>
    <property type="match status" value="1"/>
</dbReference>
<evidence type="ECO:0000256" key="2">
    <source>
        <dbReference type="SAM" id="SignalP"/>
    </source>
</evidence>
<evidence type="ECO:0000259" key="3">
    <source>
        <dbReference type="PROSITE" id="PS51212"/>
    </source>
</evidence>
<gene>
    <name evidence="4" type="ORF">BP6252_00075</name>
</gene>
<evidence type="ECO:0000313" key="5">
    <source>
        <dbReference type="Proteomes" id="UP000256645"/>
    </source>
</evidence>
<proteinExistence type="predicted"/>
<dbReference type="PANTHER" id="PTHR43662:SF11">
    <property type="entry name" value="WSC DOMAIN-CONTAINING PROTEIN"/>
    <property type="match status" value="1"/>
</dbReference>
<feature type="region of interest" description="Disordered" evidence="1">
    <location>
        <begin position="379"/>
        <end position="399"/>
    </location>
</feature>
<dbReference type="STRING" id="1849047.A0A3D8SNY1"/>
<feature type="chain" id="PRO_5017708096" description="WSC domain-containing protein" evidence="2">
    <location>
        <begin position="17"/>
        <end position="661"/>
    </location>
</feature>
<sequence>MRSATVVLALATLGSAAKSSRTFAVNHFYGNGPLTMGRMDPIVNPGGPSGHVHAIQGGSNFALTMSDDILLSSNCTSSLVKNDMSNYWTPSVYFQDPVTKELTNVEMFYMNVYYFFEATDDDIKAFEPGHRMVIGNPSLRSPPTSNGSLILDPADGTIQPVQWTCPRSSTSSPLYPVGSDGLHGAGIQDPGNKGAGVGFPDQNCDGYASPLRADIHFPSCYNPAAGLDNYKTNMQFPSSKGTASGRANCPAGWIHTPHLFFEVYWDTPKFADRWTPGQGTQPFVLSHGDPTGYGLHADFISGWDVATLQQIIDNCDAGDSGMDKCPGLIGGLNDASTSCNIANLVPETIAGTMMALPGNNPVTGWGSSVSSPAVSSAAAAGSVSTGPTSSSTKAAASTQDAVSVSVGSSATSAEGASSAATPLTTLVSKPVAASTDSAASPDSTSILTTSHTFSTTTALTTVYVSAPGASSSGGVFLESSPTSAVAATSTDAAGDADDDDGCDADPVSTSSAPVSTPTTTSYNETISNVTTPVSGWTYTGCYTDNTSNRVLSGIEFANVGQHAVTNTKCINYCSSKGYSVSGTEYGGQCFCGDELSGSELQDDSACATPCEGDASQTCGGSASLSVFTSSVNGTATKAKRDADSEMHKARMSRHLHKHLKH</sequence>
<dbReference type="PROSITE" id="PS51212">
    <property type="entry name" value="WSC"/>
    <property type="match status" value="1"/>
</dbReference>
<feature type="signal peptide" evidence="2">
    <location>
        <begin position="1"/>
        <end position="16"/>
    </location>
</feature>